<keyword evidence="7" id="KW-1185">Reference proteome</keyword>
<feature type="transmembrane region" description="Helical" evidence="3">
    <location>
        <begin position="177"/>
        <end position="195"/>
    </location>
</feature>
<feature type="domain" description="MapZ extracellular" evidence="4">
    <location>
        <begin position="197"/>
        <end position="321"/>
    </location>
</feature>
<dbReference type="InterPro" id="IPR040532">
    <property type="entry name" value="MapZ_C2"/>
</dbReference>
<accession>A0A369B284</accession>
<protein>
    <submittedName>
        <fullName evidence="6">Uncharacterized protein</fullName>
    </submittedName>
</protein>
<feature type="compositionally biased region" description="Basic and acidic residues" evidence="2">
    <location>
        <begin position="83"/>
        <end position="99"/>
    </location>
</feature>
<name>A0A369B284_9ENTE</name>
<feature type="compositionally biased region" description="Acidic residues" evidence="2">
    <location>
        <begin position="102"/>
        <end position="112"/>
    </location>
</feature>
<dbReference type="EMBL" id="NGJX01000002">
    <property type="protein sequence ID" value="RSU04438.1"/>
    <property type="molecule type" value="Genomic_DNA"/>
</dbReference>
<dbReference type="Pfam" id="PF18708">
    <property type="entry name" value="MapZ_C2"/>
    <property type="match status" value="1"/>
</dbReference>
<keyword evidence="3" id="KW-1133">Transmembrane helix</keyword>
<reference evidence="6 7" key="1">
    <citation type="submission" date="2017-05" db="EMBL/GenBank/DDBJ databases">
        <title>Vagococcus spp. assemblies.</title>
        <authorList>
            <person name="Gulvik C.A."/>
        </authorList>
    </citation>
    <scope>NUCLEOTIDE SEQUENCE [LARGE SCALE GENOMIC DNA]</scope>
    <source>
        <strain evidence="6 7">NCFB 2497</strain>
    </source>
</reference>
<dbReference type="AlphaFoldDB" id="A0A369B284"/>
<feature type="compositionally biased region" description="Basic and acidic residues" evidence="2">
    <location>
        <begin position="55"/>
        <end position="67"/>
    </location>
</feature>
<keyword evidence="1" id="KW-0175">Coiled coil</keyword>
<dbReference type="Proteomes" id="UP000288197">
    <property type="component" value="Unassembled WGS sequence"/>
</dbReference>
<comment type="caution">
    <text evidence="6">The sequence shown here is derived from an EMBL/GenBank/DDBJ whole genome shotgun (WGS) entry which is preliminary data.</text>
</comment>
<proteinExistence type="predicted"/>
<keyword evidence="3" id="KW-0472">Membrane</keyword>
<feature type="compositionally biased region" description="Basic and acidic residues" evidence="2">
    <location>
        <begin position="157"/>
        <end position="168"/>
    </location>
</feature>
<feature type="coiled-coil region" evidence="1">
    <location>
        <begin position="232"/>
        <end position="275"/>
    </location>
</feature>
<evidence type="ECO:0000256" key="3">
    <source>
        <dbReference type="SAM" id="Phobius"/>
    </source>
</evidence>
<dbReference type="InterPro" id="IPR041295">
    <property type="entry name" value="MapZ_EC1"/>
</dbReference>
<evidence type="ECO:0000259" key="4">
    <source>
        <dbReference type="Pfam" id="PF18041"/>
    </source>
</evidence>
<evidence type="ECO:0000259" key="5">
    <source>
        <dbReference type="Pfam" id="PF18708"/>
    </source>
</evidence>
<evidence type="ECO:0000313" key="6">
    <source>
        <dbReference type="EMBL" id="RSU04438.1"/>
    </source>
</evidence>
<organism evidence="6 7">
    <name type="scientific">Vagococcus fluvialis</name>
    <dbReference type="NCBI Taxonomy" id="2738"/>
    <lineage>
        <taxon>Bacteria</taxon>
        <taxon>Bacillati</taxon>
        <taxon>Bacillota</taxon>
        <taxon>Bacilli</taxon>
        <taxon>Lactobacillales</taxon>
        <taxon>Enterococcaceae</taxon>
        <taxon>Vagococcus</taxon>
    </lineage>
</organism>
<dbReference type="OrthoDB" id="2199073at2"/>
<feature type="domain" description="MapZ extracellular C-terminal" evidence="5">
    <location>
        <begin position="441"/>
        <end position="528"/>
    </location>
</feature>
<sequence length="531" mass="60438">MTKETNKCPNCGHQFKDGEEYCPNCDLFIPVNDQTDQEETFDPNQTKQFKTFKEIEKEPTENYPESRFKHRNFKPETNNTVEDTPKEDKIDVPEAKAPIEEPQSEQETETEVFEVPTEEISSVEDTQTIDPVVPTEEVEEKKISTPTPSTEPTTEELVVKKLESRRESSSSNNRKKLIIGLSAAAVLAVGGFYVYSNEQDKAAEKDRVALIDSTEKELDSLFSSKDKVFLKNDIKEADFKKAQEELDKLKTKDGYDNLKELFDEAEDKFNKQEKMNALFKSPIMVGKELKENVLVKNSSPITLTRVSEEKDGFDILFNKAFDEAEKQKNQLATINEKLDQLIKDDSVVKTATRKQYEETEELIKALKDEDAKKDYLAKLKKVDTYLVDSEKKKQEAEELARQAEEQRLAELNQQNQTNTTTQTIAPTTPTGPGGNYKWGNRQDAYIDYNDAAWGWAPGVQEKVIAEVISRGYVVEGGYTLVPKYIENGEGFYDLYATTNSKIFPKSKPEEFPLYVVTINAKTGWFKGNGPN</sequence>
<feature type="compositionally biased region" description="Low complexity" evidence="2">
    <location>
        <begin position="144"/>
        <end position="156"/>
    </location>
</feature>
<feature type="compositionally biased region" description="Low complexity" evidence="2">
    <location>
        <begin position="411"/>
        <end position="430"/>
    </location>
</feature>
<dbReference type="RefSeq" id="WP_114288370.1">
    <property type="nucleotide sequence ID" value="NZ_NGJX01000002.1"/>
</dbReference>
<dbReference type="GeneID" id="63145001"/>
<dbReference type="Pfam" id="PF18041">
    <property type="entry name" value="MapZ_EC1"/>
    <property type="match status" value="1"/>
</dbReference>
<gene>
    <name evidence="6" type="ORF">CBF32_03400</name>
</gene>
<feature type="region of interest" description="Disordered" evidence="2">
    <location>
        <begin position="55"/>
        <end position="174"/>
    </location>
</feature>
<feature type="region of interest" description="Disordered" evidence="2">
    <location>
        <begin position="411"/>
        <end position="436"/>
    </location>
</feature>
<evidence type="ECO:0000256" key="1">
    <source>
        <dbReference type="SAM" id="Coils"/>
    </source>
</evidence>
<evidence type="ECO:0000313" key="7">
    <source>
        <dbReference type="Proteomes" id="UP000288197"/>
    </source>
</evidence>
<evidence type="ECO:0000256" key="2">
    <source>
        <dbReference type="SAM" id="MobiDB-lite"/>
    </source>
</evidence>
<keyword evidence="3" id="KW-0812">Transmembrane</keyword>